<dbReference type="EMBL" id="VOWB01000083">
    <property type="protein sequence ID" value="TXE78493.1"/>
    <property type="molecule type" value="Genomic_DNA"/>
</dbReference>
<reference evidence="2 3" key="1">
    <citation type="submission" date="2019-07" db="EMBL/GenBank/DDBJ databases">
        <title>Rapid identification of Enteric Bacteria from Whole Genome Sequences (WGS) using Average Nucleotide Identity (ANI).</title>
        <authorList>
            <person name="Lane C."/>
        </authorList>
    </citation>
    <scope>NUCLEOTIDE SEQUENCE [LARGE SCALE GENOMIC DNA]</scope>
    <source>
        <strain evidence="2 3">2016D-0250</strain>
    </source>
</reference>
<comment type="caution">
    <text evidence="2">The sequence shown here is derived from an EMBL/GenBank/DDBJ whole genome shotgun (WGS) entry which is preliminary data.</text>
</comment>
<sequence>MQDSIIGIAQFIHNLPKMILNAPLKNLWLEQNNKSKSAIIVSTGPSLSKQLPLLKKYQNYFSIFCVDSAYSILAKEDIKPDYVLMSERAEITANLLKQDYKNIDKDIIFILLALAHPSAIKYLENSNRKYILVPYPTKLIANLNFDDFGVSPSGNTVALNALELACELNHKNIIFIGQDLAYAKDGSSHPKNYIYGANYETNEIKEFTLSYGGKGEVLTHSTWNMFKITIQNFINNKTN</sequence>
<dbReference type="InterPro" id="IPR002826">
    <property type="entry name" value="MptE-like"/>
</dbReference>
<organism evidence="2 3">
    <name type="scientific">Campylobacter peloridis</name>
    <dbReference type="NCBI Taxonomy" id="488546"/>
    <lineage>
        <taxon>Bacteria</taxon>
        <taxon>Pseudomonadati</taxon>
        <taxon>Campylobacterota</taxon>
        <taxon>Epsilonproteobacteria</taxon>
        <taxon>Campylobacterales</taxon>
        <taxon>Campylobacteraceae</taxon>
        <taxon>Campylobacter</taxon>
    </lineage>
</organism>
<evidence type="ECO:0000313" key="2">
    <source>
        <dbReference type="EMBL" id="TXE78493.1"/>
    </source>
</evidence>
<dbReference type="Proteomes" id="UP000321310">
    <property type="component" value="Unassembled WGS sequence"/>
</dbReference>
<gene>
    <name evidence="2" type="ORF">FPD46_07855</name>
</gene>
<dbReference type="Pfam" id="PF01973">
    <property type="entry name" value="MptE-like"/>
    <property type="match status" value="1"/>
</dbReference>
<proteinExistence type="predicted"/>
<dbReference type="PANTHER" id="PTHR41786">
    <property type="entry name" value="MOTILITY ACCESSORY FACTOR MAF"/>
    <property type="match status" value="1"/>
</dbReference>
<dbReference type="PANTHER" id="PTHR41786:SF1">
    <property type="entry name" value="6-HYDROXYMETHYLPTERIN DIPHOSPHOKINASE MPTE-LIKE DOMAIN-CONTAINING PROTEIN"/>
    <property type="match status" value="1"/>
</dbReference>
<dbReference type="GO" id="GO:0016740">
    <property type="term" value="F:transferase activity"/>
    <property type="evidence" value="ECO:0007669"/>
    <property type="project" value="UniProtKB-KW"/>
</dbReference>
<accession>A0A5C7DUC8</accession>
<dbReference type="RefSeq" id="WP_147576038.1">
    <property type="nucleotide sequence ID" value="NZ_VOWB01000083.1"/>
</dbReference>
<evidence type="ECO:0000259" key="1">
    <source>
        <dbReference type="Pfam" id="PF01973"/>
    </source>
</evidence>
<dbReference type="AlphaFoldDB" id="A0A5C7DUC8"/>
<name>A0A5C7DUC8_9BACT</name>
<keyword evidence="2" id="KW-0808">Transferase</keyword>
<feature type="domain" description="6-hydroxymethylpterin diphosphokinase MptE-like" evidence="1">
    <location>
        <begin position="10"/>
        <end position="184"/>
    </location>
</feature>
<feature type="non-terminal residue" evidence="2">
    <location>
        <position position="239"/>
    </location>
</feature>
<evidence type="ECO:0000313" key="3">
    <source>
        <dbReference type="Proteomes" id="UP000321310"/>
    </source>
</evidence>
<dbReference type="Gene3D" id="3.90.1480.10">
    <property type="entry name" value="Alpha-2,3-sialyltransferase"/>
    <property type="match status" value="1"/>
</dbReference>
<protein>
    <submittedName>
        <fullName evidence="2">Motility associated factor glycosyltransferase family protein</fullName>
    </submittedName>
</protein>